<reference evidence="1 2" key="1">
    <citation type="journal article" date="2021" name="Plant Biotechnol. J.">
        <title>Multi-omics assisted identification of the key and species-specific regulatory components of drought-tolerant mechanisms in Gossypium stocksii.</title>
        <authorList>
            <person name="Yu D."/>
            <person name="Ke L."/>
            <person name="Zhang D."/>
            <person name="Wu Y."/>
            <person name="Sun Y."/>
            <person name="Mei J."/>
            <person name="Sun J."/>
            <person name="Sun Y."/>
        </authorList>
    </citation>
    <scope>NUCLEOTIDE SEQUENCE [LARGE SCALE GENOMIC DNA]</scope>
    <source>
        <strain evidence="2">cv. E1</strain>
        <tissue evidence="1">Leaf</tissue>
    </source>
</reference>
<dbReference type="AlphaFoldDB" id="A0A9D3U606"/>
<name>A0A9D3U606_9ROSI</name>
<dbReference type="Proteomes" id="UP000828251">
    <property type="component" value="Unassembled WGS sequence"/>
</dbReference>
<proteinExistence type="predicted"/>
<comment type="caution">
    <text evidence="1">The sequence shown here is derived from an EMBL/GenBank/DDBJ whole genome shotgun (WGS) entry which is preliminary data.</text>
</comment>
<dbReference type="OrthoDB" id="10414555at2759"/>
<evidence type="ECO:0000313" key="2">
    <source>
        <dbReference type="Proteomes" id="UP000828251"/>
    </source>
</evidence>
<organism evidence="1 2">
    <name type="scientific">Gossypium stocksii</name>
    <dbReference type="NCBI Taxonomy" id="47602"/>
    <lineage>
        <taxon>Eukaryota</taxon>
        <taxon>Viridiplantae</taxon>
        <taxon>Streptophyta</taxon>
        <taxon>Embryophyta</taxon>
        <taxon>Tracheophyta</taxon>
        <taxon>Spermatophyta</taxon>
        <taxon>Magnoliopsida</taxon>
        <taxon>eudicotyledons</taxon>
        <taxon>Gunneridae</taxon>
        <taxon>Pentapetalae</taxon>
        <taxon>rosids</taxon>
        <taxon>malvids</taxon>
        <taxon>Malvales</taxon>
        <taxon>Malvaceae</taxon>
        <taxon>Malvoideae</taxon>
        <taxon>Gossypium</taxon>
    </lineage>
</organism>
<dbReference type="EMBL" id="JAIQCV010000013">
    <property type="protein sequence ID" value="KAH1030526.1"/>
    <property type="molecule type" value="Genomic_DNA"/>
</dbReference>
<keyword evidence="2" id="KW-1185">Reference proteome</keyword>
<gene>
    <name evidence="1" type="ORF">J1N35_042700</name>
</gene>
<evidence type="ECO:0000313" key="1">
    <source>
        <dbReference type="EMBL" id="KAH1030526.1"/>
    </source>
</evidence>
<protein>
    <submittedName>
        <fullName evidence="1">Uncharacterized protein</fullName>
    </submittedName>
</protein>
<accession>A0A9D3U606</accession>
<sequence>MIFNSKEEIIVGFGALETRETHGWVWKASRSKDMLSTLEGRVTNLEEFMSGMKENIKIVEGRTTKLDSRKDLLKE</sequence>